<proteinExistence type="inferred from homology"/>
<feature type="compositionally biased region" description="Gly residues" evidence="2">
    <location>
        <begin position="79"/>
        <end position="89"/>
    </location>
</feature>
<keyword evidence="6" id="KW-1185">Reference proteome</keyword>
<reference evidence="5 6" key="1">
    <citation type="submission" date="2024-03" db="EMBL/GenBank/DDBJ databases">
        <title>Actinomycetospora sp. OC33-EN07, a novel actinomycete isolated from wild orchid (Aerides multiflora).</title>
        <authorList>
            <person name="Suriyachadkun C."/>
        </authorList>
    </citation>
    <scope>NUCLEOTIDE SEQUENCE [LARGE SCALE GENOMIC DNA]</scope>
    <source>
        <strain evidence="5 6">OC33-EN07</strain>
    </source>
</reference>
<dbReference type="InterPro" id="IPR050922">
    <property type="entry name" value="LytR/CpsA/Psr_CW_biosynth"/>
</dbReference>
<evidence type="ECO:0000256" key="2">
    <source>
        <dbReference type="SAM" id="MobiDB-lite"/>
    </source>
</evidence>
<dbReference type="EMBL" id="JBBEGM010000008">
    <property type="protein sequence ID" value="MEJ2863447.1"/>
    <property type="molecule type" value="Genomic_DNA"/>
</dbReference>
<gene>
    <name evidence="5" type="ORF">WCD58_19940</name>
</gene>
<keyword evidence="3" id="KW-0472">Membrane</keyword>
<comment type="caution">
    <text evidence="5">The sequence shown here is derived from an EMBL/GenBank/DDBJ whole genome shotgun (WGS) entry which is preliminary data.</text>
</comment>
<feature type="compositionally biased region" description="Gly residues" evidence="2">
    <location>
        <begin position="1"/>
        <end position="23"/>
    </location>
</feature>
<evidence type="ECO:0000313" key="5">
    <source>
        <dbReference type="EMBL" id="MEJ2863447.1"/>
    </source>
</evidence>
<organism evidence="5 6">
    <name type="scientific">Actinomycetospora flava</name>
    <dbReference type="NCBI Taxonomy" id="3129232"/>
    <lineage>
        <taxon>Bacteria</taxon>
        <taxon>Bacillati</taxon>
        <taxon>Actinomycetota</taxon>
        <taxon>Actinomycetes</taxon>
        <taxon>Pseudonocardiales</taxon>
        <taxon>Pseudonocardiaceae</taxon>
        <taxon>Actinomycetospora</taxon>
    </lineage>
</organism>
<dbReference type="Proteomes" id="UP001369736">
    <property type="component" value="Unassembled WGS sequence"/>
</dbReference>
<feature type="region of interest" description="Disordered" evidence="2">
    <location>
        <begin position="1"/>
        <end position="92"/>
    </location>
</feature>
<dbReference type="Pfam" id="PF03816">
    <property type="entry name" value="LytR_cpsA_psr"/>
    <property type="match status" value="1"/>
</dbReference>
<dbReference type="RefSeq" id="WP_337704810.1">
    <property type="nucleotide sequence ID" value="NZ_JBBEGM010000008.1"/>
</dbReference>
<evidence type="ECO:0000256" key="3">
    <source>
        <dbReference type="SAM" id="Phobius"/>
    </source>
</evidence>
<dbReference type="PANTHER" id="PTHR33392">
    <property type="entry name" value="POLYISOPRENYL-TEICHOIC ACID--PEPTIDOGLYCAN TEICHOIC ACID TRANSFERASE TAGU"/>
    <property type="match status" value="1"/>
</dbReference>
<evidence type="ECO:0000256" key="1">
    <source>
        <dbReference type="ARBA" id="ARBA00006068"/>
    </source>
</evidence>
<evidence type="ECO:0000313" key="6">
    <source>
        <dbReference type="Proteomes" id="UP001369736"/>
    </source>
</evidence>
<protein>
    <submittedName>
        <fullName evidence="5">LCP family protein</fullName>
    </submittedName>
</protein>
<dbReference type="Gene3D" id="3.40.630.190">
    <property type="entry name" value="LCP protein"/>
    <property type="match status" value="1"/>
</dbReference>
<dbReference type="PANTHER" id="PTHR33392:SF6">
    <property type="entry name" value="POLYISOPRENYL-TEICHOIC ACID--PEPTIDOGLYCAN TEICHOIC ACID TRANSFERASE TAGU"/>
    <property type="match status" value="1"/>
</dbReference>
<name>A0ABU8M7Z1_9PSEU</name>
<feature type="transmembrane region" description="Helical" evidence="3">
    <location>
        <begin position="100"/>
        <end position="118"/>
    </location>
</feature>
<comment type="similarity">
    <text evidence="1">Belongs to the LytR/CpsA/Psr (LCP) family.</text>
</comment>
<keyword evidence="3" id="KW-0812">Transmembrane</keyword>
<feature type="compositionally biased region" description="Basic and acidic residues" evidence="2">
    <location>
        <begin position="58"/>
        <end position="72"/>
    </location>
</feature>
<feature type="domain" description="Cell envelope-related transcriptional attenuator" evidence="4">
    <location>
        <begin position="169"/>
        <end position="312"/>
    </location>
</feature>
<evidence type="ECO:0000259" key="4">
    <source>
        <dbReference type="Pfam" id="PF03816"/>
    </source>
</evidence>
<sequence length="405" mass="42442">MPGRGGRGGGGGGRGAGRGGGGAAPPNGGPRQQPTRVGGPDWNRDPQVGFDPDVARAAQERQRPSWRERIPERPAWSRSGGGGRGGRGGPFSRWSWPKRIGAVLAVLALLLVSFGIYLDTQMTRIDALPEYEGSASSGTNWLIIGSDSRAGLDDAAAQQLSTGEVDGSRTDTMMLVHVGGFGGQTSLTSLPRDSILSIPGHGRGRLNSAYGIGGPKLLVQTIEQNADIEIDHYAEIGFEGFAGMVDAIGGVNMCLDEPIDDPKAGIDLPAGCQDLDGPNALGFVRTRAFPNADLQRIQNQRKFLSALISEASSPTVLLNPFRIVPFANSAIATLTVDDSTHVWNLASLGFAMRSLSGGSGVTSTVPIDLSTSVSGGVVWNRQKSGQYFDAIREDEAIPQDLITGG</sequence>
<accession>A0ABU8M7Z1</accession>
<dbReference type="NCBIfam" id="TIGR00350">
    <property type="entry name" value="lytR_cpsA_psr"/>
    <property type="match status" value="1"/>
</dbReference>
<keyword evidence="3" id="KW-1133">Transmembrane helix</keyword>
<dbReference type="InterPro" id="IPR004474">
    <property type="entry name" value="LytR_CpsA_psr"/>
</dbReference>